<sequence length="117" mass="12826">MDAEKNSPTPVTSPPVIHPAVAPLSFLLGTWRGQGEGGFPTIHSFSYGEELFFSHSPNKPVIGYTQKTWKLSSGEPMHGESGYWRPKPDGTMEVVIAQSNGLVEVQEWCGFRSSMDS</sequence>
<dbReference type="Gramene" id="KOM42804">
    <property type="protein sequence ID" value="KOM42804"/>
    <property type="gene ID" value="LR48_Vigan05g040800"/>
</dbReference>
<protein>
    <recommendedName>
        <fullName evidence="2">THAP4-like heme-binding domain-containing protein</fullName>
    </recommendedName>
</protein>
<dbReference type="PANTHER" id="PTHR15854">
    <property type="entry name" value="THAP4 PROTEIN"/>
    <property type="match status" value="1"/>
</dbReference>
<dbReference type="OMA" id="IKELAWM"/>
<evidence type="ECO:0000259" key="2">
    <source>
        <dbReference type="Pfam" id="PF08768"/>
    </source>
</evidence>
<reference evidence="4" key="1">
    <citation type="journal article" date="2015" name="Proc. Natl. Acad. Sci. U.S.A.">
        <title>Genome sequencing of adzuki bean (Vigna angularis) provides insight into high starch and low fat accumulation and domestication.</title>
        <authorList>
            <person name="Yang K."/>
            <person name="Tian Z."/>
            <person name="Chen C."/>
            <person name="Luo L."/>
            <person name="Zhao B."/>
            <person name="Wang Z."/>
            <person name="Yu L."/>
            <person name="Li Y."/>
            <person name="Sun Y."/>
            <person name="Li W."/>
            <person name="Chen Y."/>
            <person name="Li Y."/>
            <person name="Zhang Y."/>
            <person name="Ai D."/>
            <person name="Zhao J."/>
            <person name="Shang C."/>
            <person name="Ma Y."/>
            <person name="Wu B."/>
            <person name="Wang M."/>
            <person name="Gao L."/>
            <person name="Sun D."/>
            <person name="Zhang P."/>
            <person name="Guo F."/>
            <person name="Wang W."/>
            <person name="Li Y."/>
            <person name="Wang J."/>
            <person name="Varshney R.K."/>
            <person name="Wang J."/>
            <person name="Ling H.Q."/>
            <person name="Wan P."/>
        </authorList>
    </citation>
    <scope>NUCLEOTIDE SEQUENCE</scope>
    <source>
        <strain evidence="4">cv. Jingnong 6</strain>
    </source>
</reference>
<evidence type="ECO:0000313" key="4">
    <source>
        <dbReference type="Proteomes" id="UP000053144"/>
    </source>
</evidence>
<accession>A0A0L9UJQ7</accession>
<name>A0A0L9UJQ7_PHAAN</name>
<dbReference type="InterPro" id="IPR045165">
    <property type="entry name" value="Nitrobindin"/>
</dbReference>
<proteinExistence type="predicted"/>
<dbReference type="CDD" id="cd07828">
    <property type="entry name" value="lipocalin_heme-bd-THAP4-like"/>
    <property type="match status" value="1"/>
</dbReference>
<evidence type="ECO:0000313" key="3">
    <source>
        <dbReference type="EMBL" id="KOM42804.1"/>
    </source>
</evidence>
<dbReference type="InterPro" id="IPR012674">
    <property type="entry name" value="Calycin"/>
</dbReference>
<organism evidence="3 4">
    <name type="scientific">Phaseolus angularis</name>
    <name type="common">Azuki bean</name>
    <name type="synonym">Vigna angularis</name>
    <dbReference type="NCBI Taxonomy" id="3914"/>
    <lineage>
        <taxon>Eukaryota</taxon>
        <taxon>Viridiplantae</taxon>
        <taxon>Streptophyta</taxon>
        <taxon>Embryophyta</taxon>
        <taxon>Tracheophyta</taxon>
        <taxon>Spermatophyta</taxon>
        <taxon>Magnoliopsida</taxon>
        <taxon>eudicotyledons</taxon>
        <taxon>Gunneridae</taxon>
        <taxon>Pentapetalae</taxon>
        <taxon>rosids</taxon>
        <taxon>fabids</taxon>
        <taxon>Fabales</taxon>
        <taxon>Fabaceae</taxon>
        <taxon>Papilionoideae</taxon>
        <taxon>50 kb inversion clade</taxon>
        <taxon>NPAAA clade</taxon>
        <taxon>indigoferoid/millettioid clade</taxon>
        <taxon>Phaseoleae</taxon>
        <taxon>Vigna</taxon>
    </lineage>
</organism>
<dbReference type="Pfam" id="PF08768">
    <property type="entry name" value="THAP4_heme-bd"/>
    <property type="match status" value="1"/>
</dbReference>
<dbReference type="SUPFAM" id="SSF50814">
    <property type="entry name" value="Lipocalins"/>
    <property type="match status" value="1"/>
</dbReference>
<feature type="domain" description="THAP4-like heme-binding" evidence="2">
    <location>
        <begin position="21"/>
        <end position="107"/>
    </location>
</feature>
<dbReference type="STRING" id="3914.A0A0L9UJQ7"/>
<dbReference type="Proteomes" id="UP000053144">
    <property type="component" value="Chromosome 5"/>
</dbReference>
<evidence type="ECO:0000256" key="1">
    <source>
        <dbReference type="ARBA" id="ARBA00036993"/>
    </source>
</evidence>
<dbReference type="PANTHER" id="PTHR15854:SF4">
    <property type="entry name" value="PEROXYNITRITE ISOMERASE THAP4"/>
    <property type="match status" value="1"/>
</dbReference>
<dbReference type="AlphaFoldDB" id="A0A0L9UJQ7"/>
<gene>
    <name evidence="3" type="ORF">LR48_Vigan05g040800</name>
</gene>
<dbReference type="EMBL" id="CM003375">
    <property type="protein sequence ID" value="KOM42804.1"/>
    <property type="molecule type" value="Genomic_DNA"/>
</dbReference>
<comment type="catalytic activity">
    <reaction evidence="1">
        <text>peroxynitrite = nitrate</text>
        <dbReference type="Rhea" id="RHEA:63116"/>
        <dbReference type="ChEBI" id="CHEBI:17632"/>
        <dbReference type="ChEBI" id="CHEBI:25941"/>
    </reaction>
    <physiologicalReaction direction="left-to-right" evidence="1">
        <dbReference type="Rhea" id="RHEA:63117"/>
    </physiologicalReaction>
</comment>
<dbReference type="InterPro" id="IPR014878">
    <property type="entry name" value="THAP4-like_heme-bd"/>
</dbReference>
<dbReference type="Gene3D" id="2.40.128.20">
    <property type="match status" value="1"/>
</dbReference>